<keyword evidence="4" id="KW-0547">Nucleotide-binding</keyword>
<gene>
    <name evidence="10" type="ORF">GBA63_01970</name>
</gene>
<dbReference type="PROSITE" id="PS00211">
    <property type="entry name" value="ABC_TRANSPORTER_1"/>
    <property type="match status" value="1"/>
</dbReference>
<dbReference type="GO" id="GO:0043215">
    <property type="term" value="P:daunorubicin transport"/>
    <property type="evidence" value="ECO:0007669"/>
    <property type="project" value="InterPro"/>
</dbReference>
<dbReference type="PROSITE" id="PS50893">
    <property type="entry name" value="ABC_TRANSPORTER_2"/>
    <property type="match status" value="1"/>
</dbReference>
<name>A0A6G8Q512_9ACTN</name>
<evidence type="ECO:0000256" key="1">
    <source>
        <dbReference type="ARBA" id="ARBA00004413"/>
    </source>
</evidence>
<organism evidence="10 11">
    <name type="scientific">Rubrobacter tropicus</name>
    <dbReference type="NCBI Taxonomy" id="2653851"/>
    <lineage>
        <taxon>Bacteria</taxon>
        <taxon>Bacillati</taxon>
        <taxon>Actinomycetota</taxon>
        <taxon>Rubrobacteria</taxon>
        <taxon>Rubrobacterales</taxon>
        <taxon>Rubrobacteraceae</taxon>
        <taxon>Rubrobacter</taxon>
    </lineage>
</organism>
<dbReference type="FunFam" id="3.40.50.300:FF:000589">
    <property type="entry name" value="ABC transporter, ATP-binding subunit"/>
    <property type="match status" value="1"/>
</dbReference>
<keyword evidence="7" id="KW-0472">Membrane</keyword>
<dbReference type="InterPro" id="IPR003593">
    <property type="entry name" value="AAA+_ATPase"/>
</dbReference>
<protein>
    <submittedName>
        <fullName evidence="10">ATP-binding cassette domain-containing protein</fullName>
    </submittedName>
</protein>
<evidence type="ECO:0000256" key="3">
    <source>
        <dbReference type="ARBA" id="ARBA00022475"/>
    </source>
</evidence>
<dbReference type="Gene3D" id="3.40.50.300">
    <property type="entry name" value="P-loop containing nucleotide triphosphate hydrolases"/>
    <property type="match status" value="1"/>
</dbReference>
<evidence type="ECO:0000259" key="9">
    <source>
        <dbReference type="PROSITE" id="PS50893"/>
    </source>
</evidence>
<sequence>MNGTAIRAEGLVRRFGENAAVDGVDLSVKPGEIYGFLGPNGAGKTTTVRMLVTLLSPTAGRATVAGRDVVSEPHEVRLRIGVALQEAALDAQQTGAEILHLQGRLYGLTTGETKRRLAELGELIDLGDALDRRVGGYSGGMRRRLDLAAALVHNPDVLFLDEPTTGLDPVSRQKVWEEVRRLNDELGVTIFLTTQYLEEADRLADRVGIIDAGRIAAEGTPEDLKRSVGQDIVVARTRGEANGAVEKLRGLEAVERVDVHGEELTVATPDGPRVVGKVAVALEESGVAVERLTLRTPTLDDVFLEVTGNRLGTDDGADTDEEGR</sequence>
<evidence type="ECO:0000256" key="7">
    <source>
        <dbReference type="ARBA" id="ARBA00023136"/>
    </source>
</evidence>
<dbReference type="PANTHER" id="PTHR43582">
    <property type="entry name" value="LINEARMYCIN RESISTANCE ATP-BINDING PROTEIN LNRL"/>
    <property type="match status" value="1"/>
</dbReference>
<comment type="subcellular location">
    <subcellularLocation>
        <location evidence="1">Cell membrane</location>
        <topology evidence="1">Peripheral membrane protein</topology>
        <orientation evidence="1">Cytoplasmic side</orientation>
    </subcellularLocation>
</comment>
<dbReference type="InterPro" id="IPR005894">
    <property type="entry name" value="DrrA"/>
</dbReference>
<dbReference type="SUPFAM" id="SSF52540">
    <property type="entry name" value="P-loop containing nucleoside triphosphate hydrolases"/>
    <property type="match status" value="1"/>
</dbReference>
<dbReference type="GO" id="GO:0005524">
    <property type="term" value="F:ATP binding"/>
    <property type="evidence" value="ECO:0007669"/>
    <property type="project" value="UniProtKB-KW"/>
</dbReference>
<accession>A0A6G8Q512</accession>
<dbReference type="Pfam" id="PF00005">
    <property type="entry name" value="ABC_tran"/>
    <property type="match status" value="1"/>
</dbReference>
<dbReference type="InterPro" id="IPR027417">
    <property type="entry name" value="P-loop_NTPase"/>
</dbReference>
<keyword evidence="6" id="KW-1278">Translocase</keyword>
<dbReference type="Proteomes" id="UP000501452">
    <property type="component" value="Chromosome"/>
</dbReference>
<keyword evidence="11" id="KW-1185">Reference proteome</keyword>
<dbReference type="RefSeq" id="WP_166172993.1">
    <property type="nucleotide sequence ID" value="NZ_CP045119.1"/>
</dbReference>
<dbReference type="GO" id="GO:0016887">
    <property type="term" value="F:ATP hydrolysis activity"/>
    <property type="evidence" value="ECO:0007669"/>
    <property type="project" value="InterPro"/>
</dbReference>
<dbReference type="NCBIfam" id="TIGR01188">
    <property type="entry name" value="drrA"/>
    <property type="match status" value="1"/>
</dbReference>
<dbReference type="GO" id="GO:1900753">
    <property type="term" value="P:doxorubicin transport"/>
    <property type="evidence" value="ECO:0007669"/>
    <property type="project" value="InterPro"/>
</dbReference>
<dbReference type="EMBL" id="CP045119">
    <property type="protein sequence ID" value="QIN81528.1"/>
    <property type="molecule type" value="Genomic_DNA"/>
</dbReference>
<keyword evidence="2" id="KW-0813">Transport</keyword>
<dbReference type="KEGG" id="rub:GBA63_01970"/>
<evidence type="ECO:0000256" key="2">
    <source>
        <dbReference type="ARBA" id="ARBA00022448"/>
    </source>
</evidence>
<evidence type="ECO:0000256" key="5">
    <source>
        <dbReference type="ARBA" id="ARBA00022840"/>
    </source>
</evidence>
<dbReference type="PANTHER" id="PTHR43582:SF5">
    <property type="entry name" value="ABC TRANSPORTER"/>
    <property type="match status" value="1"/>
</dbReference>
<dbReference type="SMART" id="SM00382">
    <property type="entry name" value="AAA"/>
    <property type="match status" value="1"/>
</dbReference>
<comment type="similarity">
    <text evidence="8">Belongs to the ABC transporter superfamily. Drug exporter-1 (DrugE1) (TC 3.A.1.105) family.</text>
</comment>
<proteinExistence type="inferred from homology"/>
<feature type="domain" description="ABC transporter" evidence="9">
    <location>
        <begin position="6"/>
        <end position="237"/>
    </location>
</feature>
<dbReference type="AlphaFoldDB" id="A0A6G8Q512"/>
<evidence type="ECO:0000256" key="4">
    <source>
        <dbReference type="ARBA" id="ARBA00022741"/>
    </source>
</evidence>
<reference evidence="10 11" key="1">
    <citation type="submission" date="2019-10" db="EMBL/GenBank/DDBJ databases">
        <title>Rubrobacter sp nov SCSIO 52090 isolated from a deep-sea sediment in the South China Sea.</title>
        <authorList>
            <person name="Chen R.W."/>
        </authorList>
    </citation>
    <scope>NUCLEOTIDE SEQUENCE [LARGE SCALE GENOMIC DNA]</scope>
    <source>
        <strain evidence="10 11">SCSIO 52909</strain>
    </source>
</reference>
<dbReference type="InterPro" id="IPR003439">
    <property type="entry name" value="ABC_transporter-like_ATP-bd"/>
</dbReference>
<keyword evidence="3" id="KW-1003">Cell membrane</keyword>
<evidence type="ECO:0000313" key="10">
    <source>
        <dbReference type="EMBL" id="QIN81528.1"/>
    </source>
</evidence>
<keyword evidence="5 10" id="KW-0067">ATP-binding</keyword>
<dbReference type="Pfam" id="PF13732">
    <property type="entry name" value="DrrA1-3_C"/>
    <property type="match status" value="1"/>
</dbReference>
<dbReference type="GO" id="GO:0005886">
    <property type="term" value="C:plasma membrane"/>
    <property type="evidence" value="ECO:0007669"/>
    <property type="project" value="UniProtKB-SubCell"/>
</dbReference>
<dbReference type="InterPro" id="IPR025302">
    <property type="entry name" value="DrrA1/2-like_C"/>
</dbReference>
<dbReference type="InterPro" id="IPR017871">
    <property type="entry name" value="ABC_transporter-like_CS"/>
</dbReference>
<evidence type="ECO:0000256" key="8">
    <source>
        <dbReference type="ARBA" id="ARBA00049985"/>
    </source>
</evidence>
<evidence type="ECO:0000256" key="6">
    <source>
        <dbReference type="ARBA" id="ARBA00022967"/>
    </source>
</evidence>
<evidence type="ECO:0000313" key="11">
    <source>
        <dbReference type="Proteomes" id="UP000501452"/>
    </source>
</evidence>